<evidence type="ECO:0000256" key="1">
    <source>
        <dbReference type="ARBA" id="ARBA00022723"/>
    </source>
</evidence>
<evidence type="ECO:0000313" key="7">
    <source>
        <dbReference type="EMBL" id="SFL16694.1"/>
    </source>
</evidence>
<dbReference type="GO" id="GO:0043748">
    <property type="term" value="F:O-succinylbenzoate synthase activity"/>
    <property type="evidence" value="ECO:0007669"/>
    <property type="project" value="UniProtKB-EC"/>
</dbReference>
<comment type="cofactor">
    <cofactor evidence="4">
        <name>a divalent metal cation</name>
        <dbReference type="ChEBI" id="CHEBI:60240"/>
    </cofactor>
</comment>
<dbReference type="Proteomes" id="UP000199607">
    <property type="component" value="Unassembled WGS sequence"/>
</dbReference>
<dbReference type="InterPro" id="IPR036849">
    <property type="entry name" value="Enolase-like_C_sf"/>
</dbReference>
<comment type="similarity">
    <text evidence="4">Belongs to the mandelate racemase/muconate lactonizing enzyme family. MenC type 1 subfamily.</text>
</comment>
<dbReference type="UniPathway" id="UPA00079"/>
<dbReference type="GO" id="GO:0009234">
    <property type="term" value="P:menaquinone biosynthetic process"/>
    <property type="evidence" value="ECO:0007669"/>
    <property type="project" value="UniProtKB-UniRule"/>
</dbReference>
<dbReference type="AlphaFoldDB" id="A0A1I4FFG8"/>
<name>A0A1I4FFG8_9EURY</name>
<dbReference type="GO" id="GO:0009063">
    <property type="term" value="P:amino acid catabolic process"/>
    <property type="evidence" value="ECO:0007669"/>
    <property type="project" value="InterPro"/>
</dbReference>
<gene>
    <name evidence="4" type="primary">menC</name>
    <name evidence="7" type="ORF">SAMN04487950_2837</name>
</gene>
<feature type="compositionally biased region" description="Acidic residues" evidence="5">
    <location>
        <begin position="75"/>
        <end position="90"/>
    </location>
</feature>
<dbReference type="STRING" id="553466.SAMN04487950_2837"/>
<feature type="domain" description="Mandelate racemase/muconate lactonizing enzyme C-terminal" evidence="6">
    <location>
        <begin position="148"/>
        <end position="245"/>
    </location>
</feature>
<keyword evidence="1 4" id="KW-0479">Metal-binding</keyword>
<dbReference type="RefSeq" id="WP_089870033.1">
    <property type="nucleotide sequence ID" value="NZ_FOTC01000002.1"/>
</dbReference>
<keyword evidence="8" id="KW-1185">Reference proteome</keyword>
<feature type="region of interest" description="Disordered" evidence="5">
    <location>
        <begin position="75"/>
        <end position="95"/>
    </location>
</feature>
<dbReference type="Pfam" id="PF13378">
    <property type="entry name" value="MR_MLE_C"/>
    <property type="match status" value="1"/>
</dbReference>
<comment type="pathway">
    <text evidence="4">Quinol/quinone metabolism; menaquinone biosynthesis.</text>
</comment>
<dbReference type="CDD" id="cd03320">
    <property type="entry name" value="OSBS"/>
    <property type="match status" value="1"/>
</dbReference>
<comment type="function">
    <text evidence="4">Converts 2-succinyl-6-hydroxy-2,4-cyclohexadiene-1-carboxylate (SHCHC) to 2-succinylbenzoate (OSB).</text>
</comment>
<dbReference type="UniPathway" id="UPA01057">
    <property type="reaction ID" value="UER00165"/>
</dbReference>
<dbReference type="InterPro" id="IPR013342">
    <property type="entry name" value="Mandelate_racemase_C"/>
</dbReference>
<dbReference type="Gene3D" id="3.30.390.10">
    <property type="entry name" value="Enolase-like, N-terminal domain"/>
    <property type="match status" value="1"/>
</dbReference>
<dbReference type="SUPFAM" id="SSF51604">
    <property type="entry name" value="Enolase C-terminal domain-like"/>
    <property type="match status" value="1"/>
</dbReference>
<keyword evidence="4" id="KW-0474">Menaquinone biosynthesis</keyword>
<feature type="binding site" evidence="4">
    <location>
        <position position="224"/>
    </location>
    <ligand>
        <name>Mg(2+)</name>
        <dbReference type="ChEBI" id="CHEBI:18420"/>
    </ligand>
</feature>
<dbReference type="InterPro" id="IPR029065">
    <property type="entry name" value="Enolase_C-like"/>
</dbReference>
<keyword evidence="3 4" id="KW-0456">Lyase</keyword>
<evidence type="ECO:0000256" key="3">
    <source>
        <dbReference type="ARBA" id="ARBA00023239"/>
    </source>
</evidence>
<feature type="active site" description="Proton donor" evidence="4">
    <location>
        <position position="169"/>
    </location>
</feature>
<reference evidence="8" key="1">
    <citation type="submission" date="2016-10" db="EMBL/GenBank/DDBJ databases">
        <authorList>
            <person name="Varghese N."/>
            <person name="Submissions S."/>
        </authorList>
    </citation>
    <scope>NUCLEOTIDE SEQUENCE [LARGE SCALE GENOMIC DNA]</scope>
    <source>
        <strain evidence="8">CGMCC 1.7738</strain>
    </source>
</reference>
<dbReference type="Gene3D" id="3.20.20.120">
    <property type="entry name" value="Enolase-like C-terminal domain"/>
    <property type="match status" value="1"/>
</dbReference>
<feature type="active site" description="Proton acceptor" evidence="4">
    <location>
        <position position="271"/>
    </location>
</feature>
<dbReference type="InterPro" id="IPR018110">
    <property type="entry name" value="Mandel_Rmase/mucon_lact_enz_CS"/>
</dbReference>
<evidence type="ECO:0000256" key="2">
    <source>
        <dbReference type="ARBA" id="ARBA00022842"/>
    </source>
</evidence>
<dbReference type="EMBL" id="FOTC01000002">
    <property type="protein sequence ID" value="SFL16694.1"/>
    <property type="molecule type" value="Genomic_DNA"/>
</dbReference>
<feature type="binding site" evidence="4">
    <location>
        <position position="248"/>
    </location>
    <ligand>
        <name>Mg(2+)</name>
        <dbReference type="ChEBI" id="CHEBI:18420"/>
    </ligand>
</feature>
<dbReference type="HAMAP" id="MF_00470">
    <property type="entry name" value="MenC_1"/>
    <property type="match status" value="1"/>
</dbReference>
<dbReference type="PROSITE" id="PS00909">
    <property type="entry name" value="MR_MLE_2"/>
    <property type="match status" value="1"/>
</dbReference>
<dbReference type="SUPFAM" id="SSF54826">
    <property type="entry name" value="Enolase N-terminal domain-like"/>
    <property type="match status" value="1"/>
</dbReference>
<evidence type="ECO:0000256" key="5">
    <source>
        <dbReference type="SAM" id="MobiDB-lite"/>
    </source>
</evidence>
<feature type="binding site" evidence="4">
    <location>
        <position position="198"/>
    </location>
    <ligand>
        <name>Mg(2+)</name>
        <dbReference type="ChEBI" id="CHEBI:18420"/>
    </ligand>
</feature>
<dbReference type="SMART" id="SM00922">
    <property type="entry name" value="MR_MLE"/>
    <property type="match status" value="1"/>
</dbReference>
<dbReference type="InterPro" id="IPR029017">
    <property type="entry name" value="Enolase-like_N"/>
</dbReference>
<keyword evidence="2 4" id="KW-0460">Magnesium</keyword>
<organism evidence="7 8">
    <name type="scientific">Halogranum rubrum</name>
    <dbReference type="NCBI Taxonomy" id="553466"/>
    <lineage>
        <taxon>Archaea</taxon>
        <taxon>Methanobacteriati</taxon>
        <taxon>Methanobacteriota</taxon>
        <taxon>Stenosarchaea group</taxon>
        <taxon>Halobacteria</taxon>
        <taxon>Halobacteriales</taxon>
        <taxon>Haloferacaceae</taxon>
    </lineage>
</organism>
<dbReference type="PANTHER" id="PTHR48073:SF2">
    <property type="entry name" value="O-SUCCINYLBENZOATE SYNTHASE"/>
    <property type="match status" value="1"/>
</dbReference>
<dbReference type="SFLD" id="SFLDG00180">
    <property type="entry name" value="muconate_cycloisomerase"/>
    <property type="match status" value="1"/>
</dbReference>
<evidence type="ECO:0000313" key="8">
    <source>
        <dbReference type="Proteomes" id="UP000199607"/>
    </source>
</evidence>
<comment type="pathway">
    <text evidence="4">Quinol/quinone metabolism; 1,4-dihydroxy-2-naphthoate biosynthesis; 1,4-dihydroxy-2-naphthoate from chorismate: step 4/7.</text>
</comment>
<dbReference type="SFLD" id="SFLDS00001">
    <property type="entry name" value="Enolase"/>
    <property type="match status" value="1"/>
</dbReference>
<sequence>MAANTFDLREFALDLRTSLGTAKGDITERRGLLVGVEREGTDGNIVRGVGEATPLTPWTESYDDCAASLRGLGEGAEENEDDAGDSDDGDGLLGTLGPAARHGVTLAASDAAARAAGVPLAEQLARTAATGDVSDSVPVNGTVGDGSVDETVAAAESAVADGFDCLKLKVGARDVDDDLDRLRAVRDAVGDDVTLRADANGAWSHEEAERAVDILSELAFAYVEQPLAADDLAGHADLRGRGVDIALDESVNGTGEVPQQLSEFADVVVLKPMAQGGPRAAVALAGHLQSQDVTPVVTTTIDAVVARTAAVHVAAAISDVPACGLATADLLADDLAEDPCPVVDGSVSVPEGPGLAGDAFDSLLWDE</sequence>
<dbReference type="PANTHER" id="PTHR48073">
    <property type="entry name" value="O-SUCCINYLBENZOATE SYNTHASE-RELATED"/>
    <property type="match status" value="1"/>
</dbReference>
<comment type="catalytic activity">
    <reaction evidence="4">
        <text>(1R,6R)-6-hydroxy-2-succinyl-cyclohexa-2,4-diene-1-carboxylate = 2-succinylbenzoate + H2O</text>
        <dbReference type="Rhea" id="RHEA:10196"/>
        <dbReference type="ChEBI" id="CHEBI:15377"/>
        <dbReference type="ChEBI" id="CHEBI:18325"/>
        <dbReference type="ChEBI" id="CHEBI:58689"/>
        <dbReference type="EC" id="4.2.1.113"/>
    </reaction>
</comment>
<dbReference type="GO" id="GO:0000287">
    <property type="term" value="F:magnesium ion binding"/>
    <property type="evidence" value="ECO:0007669"/>
    <property type="project" value="UniProtKB-UniRule"/>
</dbReference>
<dbReference type="EC" id="4.2.1.113" evidence="4"/>
<proteinExistence type="inferred from homology"/>
<dbReference type="InterPro" id="IPR010196">
    <property type="entry name" value="OSB_synthase_MenC1"/>
</dbReference>
<evidence type="ECO:0000256" key="4">
    <source>
        <dbReference type="HAMAP-Rule" id="MF_00470"/>
    </source>
</evidence>
<accession>A0A1I4FFG8</accession>
<protein>
    <recommendedName>
        <fullName evidence="4">o-succinylbenzoate synthase</fullName>
        <shortName evidence="4">OSB synthase</shortName>
        <shortName evidence="4">OSBS</shortName>
        <ecNumber evidence="4">4.2.1.113</ecNumber>
    </recommendedName>
    <alternativeName>
        <fullName evidence="4">4-(2'-carboxyphenyl)-4-oxybutyric acid synthase</fullName>
    </alternativeName>
    <alternativeName>
        <fullName evidence="4">o-succinylbenzoic acid synthase</fullName>
    </alternativeName>
</protein>
<evidence type="ECO:0000259" key="6">
    <source>
        <dbReference type="SMART" id="SM00922"/>
    </source>
</evidence>
<dbReference type="SFLD" id="SFLDF00009">
    <property type="entry name" value="o-succinylbenzoate_synthase"/>
    <property type="match status" value="1"/>
</dbReference>